<reference evidence="1 2" key="1">
    <citation type="submission" date="2021-06" db="EMBL/GenBank/DDBJ databases">
        <authorList>
            <person name="Kallberg Y."/>
            <person name="Tangrot J."/>
            <person name="Rosling A."/>
        </authorList>
    </citation>
    <scope>NUCLEOTIDE SEQUENCE [LARGE SCALE GENOMIC DNA]</scope>
    <source>
        <strain evidence="1 2">120-4 pot B 10/14</strain>
    </source>
</reference>
<gene>
    <name evidence="1" type="ORF">GMARGA_LOCUS2405</name>
</gene>
<protein>
    <submittedName>
        <fullName evidence="1">20268_t:CDS:1</fullName>
    </submittedName>
</protein>
<name>A0ABM8W235_GIGMA</name>
<comment type="caution">
    <text evidence="1">The sequence shown here is derived from an EMBL/GenBank/DDBJ whole genome shotgun (WGS) entry which is preliminary data.</text>
</comment>
<dbReference type="Proteomes" id="UP000789901">
    <property type="component" value="Unassembled WGS sequence"/>
</dbReference>
<dbReference type="EMBL" id="CAJVQB010000747">
    <property type="protein sequence ID" value="CAG8505288.1"/>
    <property type="molecule type" value="Genomic_DNA"/>
</dbReference>
<sequence>MTTTNIETLRKILEILATLDEKSKKDFFSNLGVHYSVPESFSQMFGFAFSEEDI</sequence>
<evidence type="ECO:0000313" key="2">
    <source>
        <dbReference type="Proteomes" id="UP000789901"/>
    </source>
</evidence>
<keyword evidence="2" id="KW-1185">Reference proteome</keyword>
<proteinExistence type="predicted"/>
<evidence type="ECO:0000313" key="1">
    <source>
        <dbReference type="EMBL" id="CAG8505288.1"/>
    </source>
</evidence>
<organism evidence="1 2">
    <name type="scientific">Gigaspora margarita</name>
    <dbReference type="NCBI Taxonomy" id="4874"/>
    <lineage>
        <taxon>Eukaryota</taxon>
        <taxon>Fungi</taxon>
        <taxon>Fungi incertae sedis</taxon>
        <taxon>Mucoromycota</taxon>
        <taxon>Glomeromycotina</taxon>
        <taxon>Glomeromycetes</taxon>
        <taxon>Diversisporales</taxon>
        <taxon>Gigasporaceae</taxon>
        <taxon>Gigaspora</taxon>
    </lineage>
</organism>
<accession>A0ABM8W235</accession>
<feature type="non-terminal residue" evidence="1">
    <location>
        <position position="54"/>
    </location>
</feature>